<protein>
    <submittedName>
        <fullName evidence="16">Alkane 1-monooxygenase</fullName>
    </submittedName>
</protein>
<organism evidence="16 17">
    <name type="scientific">Alcanivorax jadensis T9</name>
    <dbReference type="NCBI Taxonomy" id="1177181"/>
    <lineage>
        <taxon>Bacteria</taxon>
        <taxon>Pseudomonadati</taxon>
        <taxon>Pseudomonadota</taxon>
        <taxon>Gammaproteobacteria</taxon>
        <taxon>Oceanospirillales</taxon>
        <taxon>Alcanivoracaceae</taxon>
        <taxon>Alcanivorax</taxon>
    </lineage>
</organism>
<dbReference type="PRINTS" id="PR00163">
    <property type="entry name" value="RUBREDOXIN"/>
</dbReference>
<evidence type="ECO:0000256" key="6">
    <source>
        <dbReference type="ARBA" id="ARBA00022692"/>
    </source>
</evidence>
<evidence type="ECO:0000313" key="17">
    <source>
        <dbReference type="Proteomes" id="UP000029443"/>
    </source>
</evidence>
<keyword evidence="7" id="KW-0479">Metal-binding</keyword>
<keyword evidence="5" id="KW-0997">Cell inner membrane</keyword>
<sequence length="473" mass="54384">MKSAEQTTAFTDWHDGKRYLWLLSPAIPVLAVSFLLIYMFIWDWPGLLWGGPLLVYGLIPLADWVIGTDTNNPPESAVPQLEDDKYYRLIVYAYIPTQYLATIMGAWLVAQGQTPMWGLVGLVFSVGAVNGIAINTAHELGHKKTKTERWLAKITLAPVAYGHFFVEHNKGHHKNVATPEDPASARMGESFWRFLPRTMIGSVKSAWHIEAQRLERCEDPLWSLKNENLQGWLMTVLLFGLLTLWLGWIVLPFLLLQAFYGASLLEVINYMEHYGLLRQKKADGRYERCEPRHSWNSNHIVTNLFLYQLQRHSDHHANPTRRFQALRHFDDSPQLPSGYASMLMPAYIPFVWYQKMDPLVYQHYKGDLTQANLQPGKREKLLKKWQQPAVTYHSADSEPDVAEGAVAEAHQAEQEIDTPHQFQCPNCGYVYDESRGEEKEGFAPGTRWLQIPNDWPCPDCAVREKVDFVLRKH</sequence>
<evidence type="ECO:0000256" key="12">
    <source>
        <dbReference type="ARBA" id="ARBA00023033"/>
    </source>
</evidence>
<name>A0ABR4W960_9GAMM</name>
<evidence type="ECO:0000256" key="2">
    <source>
        <dbReference type="ARBA" id="ARBA00010823"/>
    </source>
</evidence>
<feature type="transmembrane region" description="Helical" evidence="14">
    <location>
        <begin position="86"/>
        <end position="110"/>
    </location>
</feature>
<keyword evidence="10" id="KW-0560">Oxidoreductase</keyword>
<comment type="subcellular location">
    <subcellularLocation>
        <location evidence="1">Cell inner membrane</location>
        <topology evidence="1">Multi-pass membrane protein</topology>
    </subcellularLocation>
</comment>
<dbReference type="EMBL" id="ARXU01000018">
    <property type="protein sequence ID" value="KGD59775.1"/>
    <property type="molecule type" value="Genomic_DNA"/>
</dbReference>
<reference evidence="16 17" key="1">
    <citation type="submission" date="2012-09" db="EMBL/GenBank/DDBJ databases">
        <title>Genome Sequence of alkane-degrading Bacterium Alcanivorax jadensis T9.</title>
        <authorList>
            <person name="Lai Q."/>
            <person name="Shao Z."/>
        </authorList>
    </citation>
    <scope>NUCLEOTIDE SEQUENCE [LARGE SCALE GENOMIC DNA]</scope>
    <source>
        <strain evidence="16 17">T9</strain>
    </source>
</reference>
<evidence type="ECO:0000256" key="4">
    <source>
        <dbReference type="ARBA" id="ARBA00022475"/>
    </source>
</evidence>
<evidence type="ECO:0000256" key="11">
    <source>
        <dbReference type="ARBA" id="ARBA00023004"/>
    </source>
</evidence>
<keyword evidence="6 14" id="KW-0812">Transmembrane</keyword>
<evidence type="ECO:0000256" key="3">
    <source>
        <dbReference type="ARBA" id="ARBA00022448"/>
    </source>
</evidence>
<proteinExistence type="inferred from homology"/>
<feature type="transmembrane region" description="Helical" evidence="14">
    <location>
        <begin position="232"/>
        <end position="256"/>
    </location>
</feature>
<keyword evidence="12" id="KW-0503">Monooxygenase</keyword>
<keyword evidence="13 14" id="KW-0472">Membrane</keyword>
<dbReference type="CDD" id="cd03512">
    <property type="entry name" value="Alkane-hydroxylase"/>
    <property type="match status" value="1"/>
</dbReference>
<dbReference type="PANTHER" id="PTHR38674">
    <property type="entry name" value="ALKANE 1-MONOOXYGENASE 1"/>
    <property type="match status" value="1"/>
</dbReference>
<keyword evidence="9 14" id="KW-1133">Transmembrane helix</keyword>
<evidence type="ECO:0000256" key="1">
    <source>
        <dbReference type="ARBA" id="ARBA00004429"/>
    </source>
</evidence>
<dbReference type="InterPro" id="IPR005804">
    <property type="entry name" value="FA_desaturase_dom"/>
</dbReference>
<keyword evidence="8" id="KW-0249">Electron transport</keyword>
<evidence type="ECO:0000256" key="13">
    <source>
        <dbReference type="ARBA" id="ARBA00023136"/>
    </source>
</evidence>
<keyword evidence="3" id="KW-0813">Transport</keyword>
<dbReference type="Proteomes" id="UP000029443">
    <property type="component" value="Unassembled WGS sequence"/>
</dbReference>
<dbReference type="PANTHER" id="PTHR38674:SF1">
    <property type="entry name" value="ALKANE 1-MONOOXYGENASE 1"/>
    <property type="match status" value="1"/>
</dbReference>
<comment type="caution">
    <text evidence="16">The sequence shown here is derived from an EMBL/GenBank/DDBJ whole genome shotgun (WGS) entry which is preliminary data.</text>
</comment>
<evidence type="ECO:0000259" key="15">
    <source>
        <dbReference type="PROSITE" id="PS50903"/>
    </source>
</evidence>
<dbReference type="Pfam" id="PF00487">
    <property type="entry name" value="FA_desaturase"/>
    <property type="match status" value="1"/>
</dbReference>
<dbReference type="Gene3D" id="2.20.28.10">
    <property type="match status" value="1"/>
</dbReference>
<gene>
    <name evidence="16" type="ORF">T9A_03157</name>
</gene>
<evidence type="ECO:0000256" key="9">
    <source>
        <dbReference type="ARBA" id="ARBA00022989"/>
    </source>
</evidence>
<evidence type="ECO:0000256" key="7">
    <source>
        <dbReference type="ARBA" id="ARBA00022723"/>
    </source>
</evidence>
<evidence type="ECO:0000313" key="16">
    <source>
        <dbReference type="EMBL" id="KGD59775.1"/>
    </source>
</evidence>
<dbReference type="CDD" id="cd00730">
    <property type="entry name" value="rubredoxin"/>
    <property type="match status" value="1"/>
</dbReference>
<dbReference type="SUPFAM" id="SSF57802">
    <property type="entry name" value="Rubredoxin-like"/>
    <property type="match status" value="1"/>
</dbReference>
<feature type="transmembrane region" description="Helical" evidence="14">
    <location>
        <begin position="20"/>
        <end position="41"/>
    </location>
</feature>
<feature type="transmembrane region" description="Helical" evidence="14">
    <location>
        <begin position="116"/>
        <end position="138"/>
    </location>
</feature>
<dbReference type="RefSeq" id="WP_035250435.1">
    <property type="nucleotide sequence ID" value="NZ_ARXU01000018.1"/>
</dbReference>
<dbReference type="PROSITE" id="PS00202">
    <property type="entry name" value="RUBREDOXIN"/>
    <property type="match status" value="1"/>
</dbReference>
<dbReference type="InterPro" id="IPR024935">
    <property type="entry name" value="Rubredoxin_dom"/>
</dbReference>
<keyword evidence="17" id="KW-1185">Reference proteome</keyword>
<evidence type="ECO:0000256" key="10">
    <source>
        <dbReference type="ARBA" id="ARBA00023002"/>
    </source>
</evidence>
<dbReference type="InterPro" id="IPR024934">
    <property type="entry name" value="Rubredoxin-like_dom"/>
</dbReference>
<dbReference type="PROSITE" id="PS50903">
    <property type="entry name" value="RUBREDOXIN_LIKE"/>
    <property type="match status" value="1"/>
</dbReference>
<dbReference type="InterPro" id="IPR018527">
    <property type="entry name" value="Rubredoxin_Fe_BS"/>
</dbReference>
<dbReference type="Pfam" id="PF00301">
    <property type="entry name" value="Rubredoxin"/>
    <property type="match status" value="1"/>
</dbReference>
<accession>A0ABR4W960</accession>
<comment type="similarity">
    <text evidence="2">Belongs to the fatty acid desaturase type 1 family. AlkB subfamily.</text>
</comment>
<keyword evidence="4" id="KW-1003">Cell membrane</keyword>
<keyword evidence="11" id="KW-0408">Iron</keyword>
<evidence type="ECO:0000256" key="5">
    <source>
        <dbReference type="ARBA" id="ARBA00022519"/>
    </source>
</evidence>
<evidence type="ECO:0000256" key="14">
    <source>
        <dbReference type="SAM" id="Phobius"/>
    </source>
</evidence>
<feature type="domain" description="Rubredoxin-like" evidence="15">
    <location>
        <begin position="419"/>
        <end position="471"/>
    </location>
</feature>
<dbReference type="InterPro" id="IPR033885">
    <property type="entry name" value="AlkB/XylM"/>
</dbReference>
<evidence type="ECO:0000256" key="8">
    <source>
        <dbReference type="ARBA" id="ARBA00022982"/>
    </source>
</evidence>
<feature type="transmembrane region" description="Helical" evidence="14">
    <location>
        <begin position="47"/>
        <end position="66"/>
    </location>
</feature>